<dbReference type="PROSITE" id="PS00615">
    <property type="entry name" value="C_TYPE_LECTIN_1"/>
    <property type="match status" value="1"/>
</dbReference>
<dbReference type="GO" id="GO:0030246">
    <property type="term" value="F:carbohydrate binding"/>
    <property type="evidence" value="ECO:0007669"/>
    <property type="project" value="UniProtKB-KW"/>
</dbReference>
<dbReference type="InterPro" id="IPR033989">
    <property type="entry name" value="CD209-like_CTLD"/>
</dbReference>
<evidence type="ECO:0000259" key="4">
    <source>
        <dbReference type="PROSITE" id="PS50041"/>
    </source>
</evidence>
<keyword evidence="3" id="KW-1133">Transmembrane helix</keyword>
<dbReference type="SUPFAM" id="SSF56436">
    <property type="entry name" value="C-type lectin-like"/>
    <property type="match status" value="1"/>
</dbReference>
<proteinExistence type="predicted"/>
<dbReference type="Gene3D" id="3.10.100.10">
    <property type="entry name" value="Mannose-Binding Protein A, subunit A"/>
    <property type="match status" value="1"/>
</dbReference>
<dbReference type="SMART" id="SM00034">
    <property type="entry name" value="CLECT"/>
    <property type="match status" value="1"/>
</dbReference>
<dbReference type="PANTHER" id="PTHR22803">
    <property type="entry name" value="MANNOSE, PHOSPHOLIPASE, LECTIN RECEPTOR RELATED"/>
    <property type="match status" value="1"/>
</dbReference>
<reference evidence="5" key="1">
    <citation type="submission" date="2019-08" db="EMBL/GenBank/DDBJ databases">
        <title>Three high-quality genomes provides insights into domestication of ducks.</title>
        <authorList>
            <person name="Hou Z.C."/>
            <person name="Zhu F."/>
            <person name="Yin Z.T."/>
            <person name="Zhang F."/>
        </authorList>
    </citation>
    <scope>NUCLEOTIDE SEQUENCE [LARGE SCALE GENOMIC DNA]</scope>
</reference>
<dbReference type="InterPro" id="IPR050111">
    <property type="entry name" value="C-type_lectin/snaclec_domain"/>
</dbReference>
<evidence type="ECO:0000313" key="5">
    <source>
        <dbReference type="Ensembl" id="ENSAPLP00020008212.1"/>
    </source>
</evidence>
<sequence>MCPQGSHPWVPAAQGWLWGAGQGSPMRGVPVGCPQTLRGGLTPLGWGNPCPAWAVAPHAAPPPPPPGIFFPFLALSVASAAAAGLGEEAAVGMGGSRMGSEGPDLYENLQIRYPRALDLGTRPPPSRRVLGTLLAVGLVTLLALGAALVAVATLRARDRAELRVARAELEVLGPLPSPEGTRSPGDSPEVAQRRRDALGRWLQGLGLGWRYHGGRIYYFSWGKKPWREAREFCLSRQAQLTSITSWDEQEFLARESRGGSYWIGLEDGGPNDTWRWVDGTAYSPANSFWAPGQPDRQQHGQQGREGCAQIHPVGTGLWNDHNCNIPFLWICKRGLGGP</sequence>
<dbReference type="Ensembl" id="ENSAPLT00020008836.1">
    <property type="protein sequence ID" value="ENSAPLP00020008212.1"/>
    <property type="gene ID" value="ENSAPLG00020006052.1"/>
</dbReference>
<keyword evidence="3" id="KW-0812">Transmembrane</keyword>
<evidence type="ECO:0000256" key="2">
    <source>
        <dbReference type="ARBA" id="ARBA00023157"/>
    </source>
</evidence>
<keyword evidence="3" id="KW-0472">Membrane</keyword>
<dbReference type="CDD" id="cd03590">
    <property type="entry name" value="CLECT_DC-SIGN_like"/>
    <property type="match status" value="1"/>
</dbReference>
<name>A0A8B9SM63_ANAPL</name>
<dbReference type="InterPro" id="IPR016186">
    <property type="entry name" value="C-type_lectin-like/link_sf"/>
</dbReference>
<evidence type="ECO:0000313" key="6">
    <source>
        <dbReference type="Proteomes" id="UP000694400"/>
    </source>
</evidence>
<reference evidence="5" key="2">
    <citation type="submission" date="2025-08" db="UniProtKB">
        <authorList>
            <consortium name="Ensembl"/>
        </authorList>
    </citation>
    <scope>IDENTIFICATION</scope>
</reference>
<organism evidence="5 6">
    <name type="scientific">Anas platyrhynchos</name>
    <name type="common">Mallard</name>
    <name type="synonym">Anas boschas</name>
    <dbReference type="NCBI Taxonomy" id="8839"/>
    <lineage>
        <taxon>Eukaryota</taxon>
        <taxon>Metazoa</taxon>
        <taxon>Chordata</taxon>
        <taxon>Craniata</taxon>
        <taxon>Vertebrata</taxon>
        <taxon>Euteleostomi</taxon>
        <taxon>Archelosauria</taxon>
        <taxon>Archosauria</taxon>
        <taxon>Dinosauria</taxon>
        <taxon>Saurischia</taxon>
        <taxon>Theropoda</taxon>
        <taxon>Coelurosauria</taxon>
        <taxon>Aves</taxon>
        <taxon>Neognathae</taxon>
        <taxon>Galloanserae</taxon>
        <taxon>Anseriformes</taxon>
        <taxon>Anatidae</taxon>
        <taxon>Anatinae</taxon>
        <taxon>Anas</taxon>
    </lineage>
</organism>
<feature type="domain" description="C-type lectin" evidence="4">
    <location>
        <begin position="212"/>
        <end position="332"/>
    </location>
</feature>
<protein>
    <recommendedName>
        <fullName evidence="4">C-type lectin domain-containing protein</fullName>
    </recommendedName>
</protein>
<reference evidence="5" key="3">
    <citation type="submission" date="2025-09" db="UniProtKB">
        <authorList>
            <consortium name="Ensembl"/>
        </authorList>
    </citation>
    <scope>IDENTIFICATION</scope>
</reference>
<keyword evidence="2" id="KW-1015">Disulfide bond</keyword>
<dbReference type="Proteomes" id="UP000694400">
    <property type="component" value="Chromosome 4"/>
</dbReference>
<dbReference type="InterPro" id="IPR016187">
    <property type="entry name" value="CTDL_fold"/>
</dbReference>
<keyword evidence="1" id="KW-0430">Lectin</keyword>
<dbReference type="AlphaFoldDB" id="A0A8B9SM63"/>
<evidence type="ECO:0000256" key="1">
    <source>
        <dbReference type="ARBA" id="ARBA00022734"/>
    </source>
</evidence>
<dbReference type="InterPro" id="IPR018378">
    <property type="entry name" value="C-type_lectin_CS"/>
</dbReference>
<dbReference type="PROSITE" id="PS50041">
    <property type="entry name" value="C_TYPE_LECTIN_2"/>
    <property type="match status" value="1"/>
</dbReference>
<dbReference type="InterPro" id="IPR001304">
    <property type="entry name" value="C-type_lectin-like"/>
</dbReference>
<feature type="transmembrane region" description="Helical" evidence="3">
    <location>
        <begin position="129"/>
        <end position="154"/>
    </location>
</feature>
<accession>A0A8B9SM63</accession>
<evidence type="ECO:0000256" key="3">
    <source>
        <dbReference type="SAM" id="Phobius"/>
    </source>
</evidence>
<dbReference type="Pfam" id="PF00059">
    <property type="entry name" value="Lectin_C"/>
    <property type="match status" value="1"/>
</dbReference>